<dbReference type="AlphaFoldDB" id="A0A0N4UEQ5"/>
<gene>
    <name evidence="2" type="ORF">DME_LOCUS9399</name>
</gene>
<evidence type="ECO:0000313" key="5">
    <source>
        <dbReference type="WBParaSite" id="DME_0000587501-mRNA-1"/>
    </source>
</evidence>
<proteinExistence type="predicted"/>
<name>A0A0N4UEQ5_DRAME</name>
<dbReference type="OrthoDB" id="5851039at2759"/>
<dbReference type="EMBL" id="UYYG01001181">
    <property type="protein sequence ID" value="VDN59426.1"/>
    <property type="molecule type" value="Genomic_DNA"/>
</dbReference>
<keyword evidence="1" id="KW-0812">Transmembrane</keyword>
<evidence type="ECO:0000256" key="1">
    <source>
        <dbReference type="SAM" id="Phobius"/>
    </source>
</evidence>
<dbReference type="WBParaSite" id="DME_0000587501-mRNA-1">
    <property type="protein sequence ID" value="DME_0000587501-mRNA-1"/>
    <property type="gene ID" value="DME_0000587501"/>
</dbReference>
<evidence type="ECO:0000313" key="4">
    <source>
        <dbReference type="Proteomes" id="UP000274756"/>
    </source>
</evidence>
<protein>
    <submittedName>
        <fullName evidence="5">Hydrophobin</fullName>
    </submittedName>
</protein>
<keyword evidence="1" id="KW-0472">Membrane</keyword>
<organism evidence="3 5">
    <name type="scientific">Dracunculus medinensis</name>
    <name type="common">Guinea worm</name>
    <dbReference type="NCBI Taxonomy" id="318479"/>
    <lineage>
        <taxon>Eukaryota</taxon>
        <taxon>Metazoa</taxon>
        <taxon>Ecdysozoa</taxon>
        <taxon>Nematoda</taxon>
        <taxon>Chromadorea</taxon>
        <taxon>Rhabditida</taxon>
        <taxon>Spirurina</taxon>
        <taxon>Dracunculoidea</taxon>
        <taxon>Dracunculidae</taxon>
        <taxon>Dracunculus</taxon>
    </lineage>
</organism>
<dbReference type="Proteomes" id="UP000038040">
    <property type="component" value="Unplaced"/>
</dbReference>
<evidence type="ECO:0000313" key="2">
    <source>
        <dbReference type="EMBL" id="VDN59426.1"/>
    </source>
</evidence>
<keyword evidence="1" id="KW-1133">Transmembrane helix</keyword>
<reference evidence="2 4" key="2">
    <citation type="submission" date="2018-11" db="EMBL/GenBank/DDBJ databases">
        <authorList>
            <consortium name="Pathogen Informatics"/>
        </authorList>
    </citation>
    <scope>NUCLEOTIDE SEQUENCE [LARGE SCALE GENOMIC DNA]</scope>
</reference>
<feature type="transmembrane region" description="Helical" evidence="1">
    <location>
        <begin position="31"/>
        <end position="50"/>
    </location>
</feature>
<evidence type="ECO:0000313" key="3">
    <source>
        <dbReference type="Proteomes" id="UP000038040"/>
    </source>
</evidence>
<reference evidence="5" key="1">
    <citation type="submission" date="2016-03" db="UniProtKB">
        <authorList>
            <consortium name="WormBaseParasite"/>
        </authorList>
    </citation>
    <scope>IDENTIFICATION</scope>
</reference>
<accession>A0A0N4UEQ5</accession>
<keyword evidence="4" id="KW-1185">Reference proteome</keyword>
<dbReference type="Proteomes" id="UP000274756">
    <property type="component" value="Unassembled WGS sequence"/>
</dbReference>
<sequence length="163" mass="17915">MFNQPIRASFISNQRYLYEFSSTTVFRKWKIIPLIIPLIIIQMNLLQFIFLPLVQGCVPTGIGGEHCCLPLVATPSNTSLSDGIMSFEYNSLTCRTTVTASCSKPATTLEQVQAAIKVNQVSLLSVGIDTATTNGFCDVNRRWTMGTTPIMVESIQCVLSTLA</sequence>